<comment type="caution">
    <text evidence="10">The sequence shown here is derived from an EMBL/GenBank/DDBJ whole genome shotgun (WGS) entry which is preliminary data.</text>
</comment>
<evidence type="ECO:0000256" key="4">
    <source>
        <dbReference type="ARBA" id="ARBA00022741"/>
    </source>
</evidence>
<organism evidence="10 11">
    <name type="scientific">Tolypocladium ophioglossoides (strain CBS 100239)</name>
    <name type="common">Snaketongue truffleclub</name>
    <name type="synonym">Elaphocordyceps ophioglossoides</name>
    <dbReference type="NCBI Taxonomy" id="1163406"/>
    <lineage>
        <taxon>Eukaryota</taxon>
        <taxon>Fungi</taxon>
        <taxon>Dikarya</taxon>
        <taxon>Ascomycota</taxon>
        <taxon>Pezizomycotina</taxon>
        <taxon>Sordariomycetes</taxon>
        <taxon>Hypocreomycetidae</taxon>
        <taxon>Hypocreales</taxon>
        <taxon>Ophiocordycipitaceae</taxon>
        <taxon>Tolypocladium</taxon>
    </lineage>
</organism>
<gene>
    <name evidence="10" type="ORF">TOPH_06137</name>
</gene>
<protein>
    <recommendedName>
        <fullName evidence="1">non-specific serine/threonine protein kinase</fullName>
        <ecNumber evidence="1">2.7.11.1</ecNumber>
    </recommendedName>
</protein>
<evidence type="ECO:0000256" key="1">
    <source>
        <dbReference type="ARBA" id="ARBA00012513"/>
    </source>
</evidence>
<dbReference type="GO" id="GO:0004674">
    <property type="term" value="F:protein serine/threonine kinase activity"/>
    <property type="evidence" value="ECO:0007669"/>
    <property type="project" value="UniProtKB-KW"/>
</dbReference>
<evidence type="ECO:0000256" key="3">
    <source>
        <dbReference type="ARBA" id="ARBA00022679"/>
    </source>
</evidence>
<evidence type="ECO:0000256" key="6">
    <source>
        <dbReference type="ARBA" id="ARBA00022840"/>
    </source>
</evidence>
<keyword evidence="5 10" id="KW-0418">Kinase</keyword>
<dbReference type="Gene3D" id="3.30.200.20">
    <property type="entry name" value="Phosphorylase Kinase, domain 1"/>
    <property type="match status" value="1"/>
</dbReference>
<keyword evidence="4" id="KW-0547">Nucleotide-binding</keyword>
<keyword evidence="6" id="KW-0067">ATP-binding</keyword>
<evidence type="ECO:0000313" key="10">
    <source>
        <dbReference type="EMBL" id="KND89237.1"/>
    </source>
</evidence>
<proteinExistence type="predicted"/>
<dbReference type="EMBL" id="LFRF01000020">
    <property type="protein sequence ID" value="KND89237.1"/>
    <property type="molecule type" value="Genomic_DNA"/>
</dbReference>
<feature type="domain" description="Protein kinase" evidence="9">
    <location>
        <begin position="61"/>
        <end position="407"/>
    </location>
</feature>
<dbReference type="PANTHER" id="PTHR47634">
    <property type="entry name" value="PROTEIN KINASE DOMAIN-CONTAINING PROTEIN-RELATED"/>
    <property type="match status" value="1"/>
</dbReference>
<dbReference type="PANTHER" id="PTHR47634:SF9">
    <property type="entry name" value="PROTEIN KINASE DOMAIN-CONTAINING PROTEIN-RELATED"/>
    <property type="match status" value="1"/>
</dbReference>
<dbReference type="GO" id="GO:0005524">
    <property type="term" value="F:ATP binding"/>
    <property type="evidence" value="ECO:0007669"/>
    <property type="project" value="UniProtKB-KW"/>
</dbReference>
<evidence type="ECO:0000256" key="5">
    <source>
        <dbReference type="ARBA" id="ARBA00022777"/>
    </source>
</evidence>
<keyword evidence="11" id="KW-1185">Reference proteome</keyword>
<dbReference type="GO" id="GO:0000245">
    <property type="term" value="P:spliceosomal complex assembly"/>
    <property type="evidence" value="ECO:0007669"/>
    <property type="project" value="TreeGrafter"/>
</dbReference>
<dbReference type="SMART" id="SM00220">
    <property type="entry name" value="S_TKc"/>
    <property type="match status" value="1"/>
</dbReference>
<dbReference type="InterPro" id="IPR011009">
    <property type="entry name" value="Kinase-like_dom_sf"/>
</dbReference>
<dbReference type="EC" id="2.7.11.1" evidence="1"/>
<sequence length="423" mass="48024">MFIAVLPRLRNISRAVSRHQRRSLASASMRPGQPFEEERLPWYTPDQFYPVRIGEVLDSKYKVVGKLGYGAYSTAWLCRSIRDTGFVSIKVCTRDGGPSTRLRRELQFYEHVASLKSQHPGQSFIRGLFGTFEIAGPAGQHLCLVHPPMHMTIQELQYSNPSHRLNEQLLKWTLSNLLSALSFLHDEARVVHTDLNASNIMLTLEDESLLHDFETAEADEPSPTKVIDNTRTIYGSRKLGLPKGSLWGQPVLCDFGQARIGESHRGLIQPELYRAPEVLFDMEWNSSADIWNVAVLIWDLFENRHLFNALDENSQSSATHHVAEMVGYLGLPPRKYLQRSEITKNVFDQGRWKGAGGVAIPQVSLQESVAALDGEAKEEFLAFIRSMLDWLPEKRKRASELLEDPWMARITPLNLNEKHGHDS</sequence>
<name>A0A0L0N582_TOLOC</name>
<dbReference type="InterPro" id="IPR000719">
    <property type="entry name" value="Prot_kinase_dom"/>
</dbReference>
<dbReference type="Gene3D" id="1.10.510.10">
    <property type="entry name" value="Transferase(Phosphotransferase) domain 1"/>
    <property type="match status" value="1"/>
</dbReference>
<dbReference type="AlphaFoldDB" id="A0A0L0N582"/>
<dbReference type="Pfam" id="PF00069">
    <property type="entry name" value="Pkinase"/>
    <property type="match status" value="2"/>
</dbReference>
<comment type="catalytic activity">
    <reaction evidence="8">
        <text>L-seryl-[protein] + ATP = O-phospho-L-seryl-[protein] + ADP + H(+)</text>
        <dbReference type="Rhea" id="RHEA:17989"/>
        <dbReference type="Rhea" id="RHEA-COMP:9863"/>
        <dbReference type="Rhea" id="RHEA-COMP:11604"/>
        <dbReference type="ChEBI" id="CHEBI:15378"/>
        <dbReference type="ChEBI" id="CHEBI:29999"/>
        <dbReference type="ChEBI" id="CHEBI:30616"/>
        <dbReference type="ChEBI" id="CHEBI:83421"/>
        <dbReference type="ChEBI" id="CHEBI:456216"/>
        <dbReference type="EC" id="2.7.11.1"/>
    </reaction>
</comment>
<dbReference type="SUPFAM" id="SSF56112">
    <property type="entry name" value="Protein kinase-like (PK-like)"/>
    <property type="match status" value="1"/>
</dbReference>
<keyword evidence="2" id="KW-0723">Serine/threonine-protein kinase</keyword>
<evidence type="ECO:0000313" key="11">
    <source>
        <dbReference type="Proteomes" id="UP000036947"/>
    </source>
</evidence>
<dbReference type="STRING" id="1163406.A0A0L0N582"/>
<dbReference type="Proteomes" id="UP000036947">
    <property type="component" value="Unassembled WGS sequence"/>
</dbReference>
<dbReference type="PROSITE" id="PS50011">
    <property type="entry name" value="PROTEIN_KINASE_DOM"/>
    <property type="match status" value="1"/>
</dbReference>
<reference evidence="10 11" key="1">
    <citation type="journal article" date="2015" name="BMC Genomics">
        <title>The genome of the truffle-parasite Tolypocladium ophioglossoides and the evolution of antifungal peptaibiotics.</title>
        <authorList>
            <person name="Quandt C.A."/>
            <person name="Bushley K.E."/>
            <person name="Spatafora J.W."/>
        </authorList>
    </citation>
    <scope>NUCLEOTIDE SEQUENCE [LARGE SCALE GENOMIC DNA]</scope>
    <source>
        <strain evidence="10 11">CBS 100239</strain>
    </source>
</reference>
<evidence type="ECO:0000256" key="7">
    <source>
        <dbReference type="ARBA" id="ARBA00047899"/>
    </source>
</evidence>
<evidence type="ECO:0000256" key="8">
    <source>
        <dbReference type="ARBA" id="ARBA00048679"/>
    </source>
</evidence>
<comment type="catalytic activity">
    <reaction evidence="7">
        <text>L-threonyl-[protein] + ATP = O-phospho-L-threonyl-[protein] + ADP + H(+)</text>
        <dbReference type="Rhea" id="RHEA:46608"/>
        <dbReference type="Rhea" id="RHEA-COMP:11060"/>
        <dbReference type="Rhea" id="RHEA-COMP:11605"/>
        <dbReference type="ChEBI" id="CHEBI:15378"/>
        <dbReference type="ChEBI" id="CHEBI:30013"/>
        <dbReference type="ChEBI" id="CHEBI:30616"/>
        <dbReference type="ChEBI" id="CHEBI:61977"/>
        <dbReference type="ChEBI" id="CHEBI:456216"/>
        <dbReference type="EC" id="2.7.11.1"/>
    </reaction>
</comment>
<keyword evidence="3" id="KW-0808">Transferase</keyword>
<dbReference type="InterPro" id="IPR051334">
    <property type="entry name" value="SRPK"/>
</dbReference>
<evidence type="ECO:0000259" key="9">
    <source>
        <dbReference type="PROSITE" id="PS50011"/>
    </source>
</evidence>
<accession>A0A0L0N582</accession>
<dbReference type="GO" id="GO:0050684">
    <property type="term" value="P:regulation of mRNA processing"/>
    <property type="evidence" value="ECO:0007669"/>
    <property type="project" value="TreeGrafter"/>
</dbReference>
<evidence type="ECO:0000256" key="2">
    <source>
        <dbReference type="ARBA" id="ARBA00022527"/>
    </source>
</evidence>
<dbReference type="OrthoDB" id="5979581at2759"/>